<organism evidence="3 4">
    <name type="scientific">Pseudoteredinibacter isoporae</name>
    <dbReference type="NCBI Taxonomy" id="570281"/>
    <lineage>
        <taxon>Bacteria</taxon>
        <taxon>Pseudomonadati</taxon>
        <taxon>Pseudomonadota</taxon>
        <taxon>Gammaproteobacteria</taxon>
        <taxon>Cellvibrionales</taxon>
        <taxon>Cellvibrionaceae</taxon>
        <taxon>Pseudoteredinibacter</taxon>
    </lineage>
</organism>
<evidence type="ECO:0000259" key="2">
    <source>
        <dbReference type="Pfam" id="PF06580"/>
    </source>
</evidence>
<protein>
    <recommendedName>
        <fullName evidence="2">Signal transduction histidine kinase internal region domain-containing protein</fullName>
    </recommendedName>
</protein>
<dbReference type="Pfam" id="PF06580">
    <property type="entry name" value="His_kinase"/>
    <property type="match status" value="1"/>
</dbReference>
<dbReference type="GO" id="GO:0016020">
    <property type="term" value="C:membrane"/>
    <property type="evidence" value="ECO:0007669"/>
    <property type="project" value="InterPro"/>
</dbReference>
<keyword evidence="1" id="KW-0812">Transmembrane</keyword>
<dbReference type="Proteomes" id="UP000528457">
    <property type="component" value="Unassembled WGS sequence"/>
</dbReference>
<proteinExistence type="predicted"/>
<feature type="transmembrane region" description="Helical" evidence="1">
    <location>
        <begin position="71"/>
        <end position="97"/>
    </location>
</feature>
<feature type="transmembrane region" description="Helical" evidence="1">
    <location>
        <begin position="130"/>
        <end position="152"/>
    </location>
</feature>
<evidence type="ECO:0000256" key="1">
    <source>
        <dbReference type="SAM" id="Phobius"/>
    </source>
</evidence>
<dbReference type="GO" id="GO:0000155">
    <property type="term" value="F:phosphorelay sensor kinase activity"/>
    <property type="evidence" value="ECO:0007669"/>
    <property type="project" value="InterPro"/>
</dbReference>
<dbReference type="InParanoid" id="A0A7X0JTG8"/>
<accession>A0A7X0JTG8</accession>
<reference evidence="3 4" key="1">
    <citation type="submission" date="2020-08" db="EMBL/GenBank/DDBJ databases">
        <title>Genomic Encyclopedia of Type Strains, Phase IV (KMG-IV): sequencing the most valuable type-strain genomes for metagenomic binning, comparative biology and taxonomic classification.</title>
        <authorList>
            <person name="Goeker M."/>
        </authorList>
    </citation>
    <scope>NUCLEOTIDE SEQUENCE [LARGE SCALE GENOMIC DNA]</scope>
    <source>
        <strain evidence="3 4">DSM 22368</strain>
    </source>
</reference>
<dbReference type="RefSeq" id="WP_166849323.1">
    <property type="nucleotide sequence ID" value="NZ_JAAONY010000001.1"/>
</dbReference>
<evidence type="ECO:0000313" key="3">
    <source>
        <dbReference type="EMBL" id="MBB6521140.1"/>
    </source>
</evidence>
<dbReference type="PANTHER" id="PTHR34220:SF7">
    <property type="entry name" value="SENSOR HISTIDINE KINASE YPDA"/>
    <property type="match status" value="1"/>
</dbReference>
<comment type="caution">
    <text evidence="3">The sequence shown here is derived from an EMBL/GenBank/DDBJ whole genome shotgun (WGS) entry which is preliminary data.</text>
</comment>
<dbReference type="EMBL" id="JACHHT010000001">
    <property type="protein sequence ID" value="MBB6521140.1"/>
    <property type="molecule type" value="Genomic_DNA"/>
</dbReference>
<feature type="domain" description="Signal transduction histidine kinase internal region" evidence="2">
    <location>
        <begin position="168"/>
        <end position="246"/>
    </location>
</feature>
<dbReference type="AlphaFoldDB" id="A0A7X0JTG8"/>
<name>A0A7X0JTG8_9GAMM</name>
<evidence type="ECO:0000313" key="4">
    <source>
        <dbReference type="Proteomes" id="UP000528457"/>
    </source>
</evidence>
<dbReference type="PANTHER" id="PTHR34220">
    <property type="entry name" value="SENSOR HISTIDINE KINASE YPDA"/>
    <property type="match status" value="1"/>
</dbReference>
<sequence>MNHSDTKLQGLLLQTGFWGVVFMVNLGPEWQRYSSIREGIEVAGLATVLQWLVAIIALRFWVPCFLDKNRLLAFVLSMALVVFLASEIYILVSYLYLESSYPNTYGAYYLAHLSDLSIWQRLGLSGMIKYIVLGKWPMLLFPSALLIAANFYQRQKQLLELREQKQAAELRALKGQLNPHFIFNTLNNIYALALCRSEQTATAVERLSGILDYILHHTHDKTVLVTKEVQMISDYIALEKLRFGNRVNVSFQHDVNELLSVAPLLFLTLVENAFKHGASQELGQSRIDIHLSSNIKQIHFEIGNSKPKSQVIKENCPSIGLDNLKKQLALLYPHSHQLAIHETKNDYRVDLKIQVPESYDQ</sequence>
<keyword evidence="1" id="KW-0472">Membrane</keyword>
<keyword evidence="1" id="KW-1133">Transmembrane helix</keyword>
<gene>
    <name evidence="3" type="ORF">HNR48_001418</name>
</gene>
<dbReference type="InterPro" id="IPR050640">
    <property type="entry name" value="Bact_2-comp_sensor_kinase"/>
</dbReference>
<dbReference type="InterPro" id="IPR010559">
    <property type="entry name" value="Sig_transdc_His_kin_internal"/>
</dbReference>
<feature type="transmembrane region" description="Helical" evidence="1">
    <location>
        <begin position="42"/>
        <end position="62"/>
    </location>
</feature>
<feature type="transmembrane region" description="Helical" evidence="1">
    <location>
        <begin position="12"/>
        <end position="30"/>
    </location>
</feature>
<keyword evidence="4" id="KW-1185">Reference proteome</keyword>